<dbReference type="SUPFAM" id="SSF46689">
    <property type="entry name" value="Homeodomain-like"/>
    <property type="match status" value="1"/>
</dbReference>
<dbReference type="Proteomes" id="UP000191154">
    <property type="component" value="Unassembled WGS sequence"/>
</dbReference>
<dbReference type="GO" id="GO:0097367">
    <property type="term" value="F:carbohydrate derivative binding"/>
    <property type="evidence" value="ECO:0007669"/>
    <property type="project" value="InterPro"/>
</dbReference>
<dbReference type="GO" id="GO:1901135">
    <property type="term" value="P:carbohydrate derivative metabolic process"/>
    <property type="evidence" value="ECO:0007669"/>
    <property type="project" value="InterPro"/>
</dbReference>
<dbReference type="AlphaFoldDB" id="A0A1S8MYS7"/>
<dbReference type="InterPro" id="IPR035472">
    <property type="entry name" value="RpiR-like_SIS"/>
</dbReference>
<protein>
    <submittedName>
        <fullName evidence="6">Putative HTH-type transcriptional regulator YbbH</fullName>
    </submittedName>
</protein>
<dbReference type="STRING" id="169679.CSACC_27130"/>
<dbReference type="PROSITE" id="PS51464">
    <property type="entry name" value="SIS"/>
    <property type="match status" value="1"/>
</dbReference>
<feature type="domain" description="SIS" evidence="5">
    <location>
        <begin position="122"/>
        <end position="258"/>
    </location>
</feature>
<dbReference type="InterPro" id="IPR001347">
    <property type="entry name" value="SIS_dom"/>
</dbReference>
<evidence type="ECO:0000313" key="7">
    <source>
        <dbReference type="Proteomes" id="UP000191154"/>
    </source>
</evidence>
<dbReference type="InterPro" id="IPR009057">
    <property type="entry name" value="Homeodomain-like_sf"/>
</dbReference>
<gene>
    <name evidence="6" type="primary">ybbH_1</name>
    <name evidence="6" type="ORF">CLOSAC_35010</name>
</gene>
<name>A0A1S8MYS7_CLOSA</name>
<evidence type="ECO:0000256" key="2">
    <source>
        <dbReference type="ARBA" id="ARBA00023125"/>
    </source>
</evidence>
<evidence type="ECO:0000313" key="6">
    <source>
        <dbReference type="EMBL" id="OOM09221.1"/>
    </source>
</evidence>
<proteinExistence type="predicted"/>
<dbReference type="PROSITE" id="PS51071">
    <property type="entry name" value="HTH_RPIR"/>
    <property type="match status" value="1"/>
</dbReference>
<dbReference type="InterPro" id="IPR000281">
    <property type="entry name" value="HTH_RpiR"/>
</dbReference>
<dbReference type="EMBL" id="LZYZ01000007">
    <property type="protein sequence ID" value="OOM09221.1"/>
    <property type="molecule type" value="Genomic_DNA"/>
</dbReference>
<keyword evidence="3" id="KW-0804">Transcription</keyword>
<dbReference type="InterPro" id="IPR046348">
    <property type="entry name" value="SIS_dom_sf"/>
</dbReference>
<keyword evidence="1" id="KW-0805">Transcription regulation</keyword>
<feature type="domain" description="HTH rpiR-type" evidence="4">
    <location>
        <begin position="2"/>
        <end position="78"/>
    </location>
</feature>
<evidence type="ECO:0000259" key="4">
    <source>
        <dbReference type="PROSITE" id="PS51071"/>
    </source>
</evidence>
<dbReference type="RefSeq" id="WP_077866550.1">
    <property type="nucleotide sequence ID" value="NZ_LZYZ01000007.1"/>
</dbReference>
<dbReference type="Gene3D" id="3.40.50.10490">
    <property type="entry name" value="Glucose-6-phosphate isomerase like protein, domain 1"/>
    <property type="match status" value="1"/>
</dbReference>
<dbReference type="GO" id="GO:0003700">
    <property type="term" value="F:DNA-binding transcription factor activity"/>
    <property type="evidence" value="ECO:0007669"/>
    <property type="project" value="InterPro"/>
</dbReference>
<keyword evidence="2" id="KW-0238">DNA-binding</keyword>
<dbReference type="InterPro" id="IPR036388">
    <property type="entry name" value="WH-like_DNA-bd_sf"/>
</dbReference>
<accession>A0A1S8MYS7</accession>
<dbReference type="CDD" id="cd05013">
    <property type="entry name" value="SIS_RpiR"/>
    <property type="match status" value="1"/>
</dbReference>
<evidence type="ECO:0000256" key="3">
    <source>
        <dbReference type="ARBA" id="ARBA00023163"/>
    </source>
</evidence>
<dbReference type="InterPro" id="IPR047640">
    <property type="entry name" value="RpiR-like"/>
</dbReference>
<dbReference type="Gene3D" id="1.10.10.10">
    <property type="entry name" value="Winged helix-like DNA-binding domain superfamily/Winged helix DNA-binding domain"/>
    <property type="match status" value="1"/>
</dbReference>
<dbReference type="SUPFAM" id="SSF53697">
    <property type="entry name" value="SIS domain"/>
    <property type="match status" value="1"/>
</dbReference>
<dbReference type="GO" id="GO:0003677">
    <property type="term" value="F:DNA binding"/>
    <property type="evidence" value="ECO:0007669"/>
    <property type="project" value="UniProtKB-KW"/>
</dbReference>
<dbReference type="Pfam" id="PF01380">
    <property type="entry name" value="SIS"/>
    <property type="match status" value="1"/>
</dbReference>
<organism evidence="6 7">
    <name type="scientific">Clostridium saccharobutylicum</name>
    <dbReference type="NCBI Taxonomy" id="169679"/>
    <lineage>
        <taxon>Bacteria</taxon>
        <taxon>Bacillati</taxon>
        <taxon>Bacillota</taxon>
        <taxon>Clostridia</taxon>
        <taxon>Eubacteriales</taxon>
        <taxon>Clostridiaceae</taxon>
        <taxon>Clostridium</taxon>
    </lineage>
</organism>
<evidence type="ECO:0000259" key="5">
    <source>
        <dbReference type="PROSITE" id="PS51464"/>
    </source>
</evidence>
<evidence type="ECO:0000256" key="1">
    <source>
        <dbReference type="ARBA" id="ARBA00023015"/>
    </source>
</evidence>
<dbReference type="PANTHER" id="PTHR30514">
    <property type="entry name" value="GLUCOKINASE"/>
    <property type="match status" value="1"/>
</dbReference>
<sequence length="278" mass="31573">MAQVYKKIAEKMPNMSKAQEKIAKYILSHPNSIPFLTVEKLANLSGVSIATVTRFVIFLGYKGYPDFLKDTQESMQQQVNKVERRKQNVCDKEKDIYGIFEDDLINIKSTMEDLNLYELDKAVNLLINAKKIYIVARGSSSALAIFLKYYLDLMFNNISLIESIEQIPKQISKFSGEDVVIGISFERYARSTVEIYAHLKKRGASTIAITDNMLSPLIPYSDTTLTAISKGTSLIKSFVAPLSLINSLIMSLEEEKKDLFKNNVQLLEEAWKKFDLLI</sequence>
<reference evidence="6 7" key="1">
    <citation type="submission" date="2016-05" db="EMBL/GenBank/DDBJ databases">
        <title>Microbial solvent formation.</title>
        <authorList>
            <person name="Poehlein A."/>
            <person name="Montoya Solano J.D."/>
            <person name="Flitsch S."/>
            <person name="Krabben P."/>
            <person name="Duerre P."/>
            <person name="Daniel R."/>
        </authorList>
    </citation>
    <scope>NUCLEOTIDE SEQUENCE [LARGE SCALE GENOMIC DNA]</scope>
    <source>
        <strain evidence="6 7">L1-8</strain>
    </source>
</reference>
<comment type="caution">
    <text evidence="6">The sequence shown here is derived from an EMBL/GenBank/DDBJ whole genome shotgun (WGS) entry which is preliminary data.</text>
</comment>
<dbReference type="PANTHER" id="PTHR30514:SF18">
    <property type="entry name" value="RPIR-FAMILY TRANSCRIPTIONAL REGULATOR"/>
    <property type="match status" value="1"/>
</dbReference>
<dbReference type="Pfam" id="PF01418">
    <property type="entry name" value="HTH_6"/>
    <property type="match status" value="1"/>
</dbReference>